<evidence type="ECO:0000256" key="3">
    <source>
        <dbReference type="SAM" id="SignalP"/>
    </source>
</evidence>
<evidence type="ECO:0000256" key="1">
    <source>
        <dbReference type="ARBA" id="ARBA00004613"/>
    </source>
</evidence>
<dbReference type="Proteomes" id="UP000056090">
    <property type="component" value="Chromosome"/>
</dbReference>
<feature type="chain" id="PRO_5001708130" evidence="3">
    <location>
        <begin position="33"/>
        <end position="375"/>
    </location>
</feature>
<dbReference type="SUPFAM" id="SSF88713">
    <property type="entry name" value="Glycoside hydrolase/deacetylase"/>
    <property type="match status" value="1"/>
</dbReference>
<keyword evidence="2 3" id="KW-0732">Signal</keyword>
<dbReference type="GeneID" id="78256928"/>
<name>A0A075P6M1_9ALTE</name>
<dbReference type="eggNOG" id="COG0726">
    <property type="taxonomic scope" value="Bacteria"/>
</dbReference>
<protein>
    <submittedName>
        <fullName evidence="5">Polysaccharide deacetylase</fullName>
    </submittedName>
</protein>
<comment type="subcellular location">
    <subcellularLocation>
        <location evidence="1">Secreted</location>
    </subcellularLocation>
</comment>
<feature type="signal peptide" evidence="3">
    <location>
        <begin position="1"/>
        <end position="32"/>
    </location>
</feature>
<dbReference type="InterPro" id="IPR051398">
    <property type="entry name" value="Polysacch_Deacetylase"/>
</dbReference>
<dbReference type="PANTHER" id="PTHR34216">
    <property type="match status" value="1"/>
</dbReference>
<evidence type="ECO:0000313" key="5">
    <source>
        <dbReference type="EMBL" id="AIG00566.1"/>
    </source>
</evidence>
<dbReference type="PROSITE" id="PS51677">
    <property type="entry name" value="NODB"/>
    <property type="match status" value="1"/>
</dbReference>
<dbReference type="Pfam" id="PF01522">
    <property type="entry name" value="Polysacc_deac_1"/>
    <property type="match status" value="1"/>
</dbReference>
<sequence length="375" mass="40850">MKCITLFSLCACLRSTYAILILLLASTTAVSAADTPDNSVLKHNAVILLYHHVSEETPASTSISPDTFESHMAYLSKHHTVIALTQAVDAITGGASLPENSVVITFDDGYANILHNAHPILAKYGFPYTVFINPNEIGAHRQQLTWQQVDAMHNEGVTFANHTLDHIHMLDNSQTNTHWLADVWQNVEQAEATLKDKVGVSLQYLAYPFGEFNEPLAAQVKRANYIGFGQHSGAVGPLSDTSALPRFPAAGPYSNLATLKTKLKSIAMPVVNSTVVNPALTSHTPPASVTLTIGNADTGLDIASDVSITQTQCFFGGEKISTKTSPNKITFYLETQLPTGRSRVNCTAPSKAHRGRYYWYSQPFFVANELGRYPD</sequence>
<gene>
    <name evidence="5" type="ORF">EP13_18800</name>
</gene>
<dbReference type="GO" id="GO:0016810">
    <property type="term" value="F:hydrolase activity, acting on carbon-nitrogen (but not peptide) bonds"/>
    <property type="evidence" value="ECO:0007669"/>
    <property type="project" value="InterPro"/>
</dbReference>
<dbReference type="KEGG" id="aal:EP13_18800"/>
<dbReference type="InterPro" id="IPR011330">
    <property type="entry name" value="Glyco_hydro/deAcase_b/a-brl"/>
</dbReference>
<dbReference type="EMBL" id="CP008849">
    <property type="protein sequence ID" value="AIG00566.1"/>
    <property type="molecule type" value="Genomic_DNA"/>
</dbReference>
<accession>A0A075P6M1</accession>
<dbReference type="CDD" id="cd10973">
    <property type="entry name" value="CE4_DAC_u4_5s"/>
    <property type="match status" value="1"/>
</dbReference>
<dbReference type="PANTHER" id="PTHR34216:SF3">
    <property type="entry name" value="POLY-BETA-1,6-N-ACETYL-D-GLUCOSAMINE N-DEACETYLASE"/>
    <property type="match status" value="1"/>
</dbReference>
<keyword evidence="6" id="KW-1185">Reference proteome</keyword>
<evidence type="ECO:0000313" key="6">
    <source>
        <dbReference type="Proteomes" id="UP000056090"/>
    </source>
</evidence>
<dbReference type="GO" id="GO:0005975">
    <property type="term" value="P:carbohydrate metabolic process"/>
    <property type="evidence" value="ECO:0007669"/>
    <property type="project" value="InterPro"/>
</dbReference>
<dbReference type="InterPro" id="IPR002509">
    <property type="entry name" value="NODB_dom"/>
</dbReference>
<organism evidence="5 6">
    <name type="scientific">Alteromonas australica</name>
    <dbReference type="NCBI Taxonomy" id="589873"/>
    <lineage>
        <taxon>Bacteria</taxon>
        <taxon>Pseudomonadati</taxon>
        <taxon>Pseudomonadota</taxon>
        <taxon>Gammaproteobacteria</taxon>
        <taxon>Alteromonadales</taxon>
        <taxon>Alteromonadaceae</taxon>
        <taxon>Alteromonas/Salinimonas group</taxon>
        <taxon>Alteromonas</taxon>
    </lineage>
</organism>
<evidence type="ECO:0000259" key="4">
    <source>
        <dbReference type="PROSITE" id="PS51677"/>
    </source>
</evidence>
<dbReference type="RefSeq" id="WP_044058545.1">
    <property type="nucleotide sequence ID" value="NZ_CBCSKJ010000004.1"/>
</dbReference>
<reference evidence="5 6" key="1">
    <citation type="submission" date="2014-06" db="EMBL/GenBank/DDBJ databases">
        <title>Genomes of Alteromonas australica, a world apart.</title>
        <authorList>
            <person name="Gonzaga A."/>
            <person name="Lopez-Perez M."/>
            <person name="Rodriguez-Valera F."/>
        </authorList>
    </citation>
    <scope>NUCLEOTIDE SEQUENCE [LARGE SCALE GENOMIC DNA]</scope>
    <source>
        <strain evidence="5 6">H 17</strain>
    </source>
</reference>
<evidence type="ECO:0000256" key="2">
    <source>
        <dbReference type="ARBA" id="ARBA00022729"/>
    </source>
</evidence>
<dbReference type="GO" id="GO:0005576">
    <property type="term" value="C:extracellular region"/>
    <property type="evidence" value="ECO:0007669"/>
    <property type="project" value="UniProtKB-SubCell"/>
</dbReference>
<dbReference type="Gene3D" id="3.20.20.370">
    <property type="entry name" value="Glycoside hydrolase/deacetylase"/>
    <property type="match status" value="1"/>
</dbReference>
<proteinExistence type="predicted"/>
<dbReference type="AlphaFoldDB" id="A0A075P6M1"/>
<feature type="domain" description="NodB homology" evidence="4">
    <location>
        <begin position="100"/>
        <end position="303"/>
    </location>
</feature>